<comment type="caution">
    <text evidence="1">The sequence shown here is derived from an EMBL/GenBank/DDBJ whole genome shotgun (WGS) entry which is preliminary data.</text>
</comment>
<keyword evidence="2" id="KW-1185">Reference proteome</keyword>
<gene>
    <name evidence="1" type="ORF">K1T71_005526</name>
</gene>
<reference evidence="1 2" key="1">
    <citation type="journal article" date="2021" name="Front. Genet.">
        <title>Chromosome-Level Genome Assembly Reveals Significant Gene Expansion in the Toll and IMD Signaling Pathways of Dendrolimus kikuchii.</title>
        <authorList>
            <person name="Zhou J."/>
            <person name="Wu P."/>
            <person name="Xiong Z."/>
            <person name="Liu N."/>
            <person name="Zhao N."/>
            <person name="Ji M."/>
            <person name="Qiu Y."/>
            <person name="Yang B."/>
        </authorList>
    </citation>
    <scope>NUCLEOTIDE SEQUENCE [LARGE SCALE GENOMIC DNA]</scope>
    <source>
        <strain evidence="1">Ann1</strain>
    </source>
</reference>
<dbReference type="EMBL" id="CM034395">
    <property type="protein sequence ID" value="KAJ0178751.1"/>
    <property type="molecule type" value="Genomic_DNA"/>
</dbReference>
<protein>
    <submittedName>
        <fullName evidence="1">Uncharacterized protein</fullName>
    </submittedName>
</protein>
<dbReference type="Proteomes" id="UP000824533">
    <property type="component" value="Linkage Group LG09"/>
</dbReference>
<organism evidence="1 2">
    <name type="scientific">Dendrolimus kikuchii</name>
    <dbReference type="NCBI Taxonomy" id="765133"/>
    <lineage>
        <taxon>Eukaryota</taxon>
        <taxon>Metazoa</taxon>
        <taxon>Ecdysozoa</taxon>
        <taxon>Arthropoda</taxon>
        <taxon>Hexapoda</taxon>
        <taxon>Insecta</taxon>
        <taxon>Pterygota</taxon>
        <taxon>Neoptera</taxon>
        <taxon>Endopterygota</taxon>
        <taxon>Lepidoptera</taxon>
        <taxon>Glossata</taxon>
        <taxon>Ditrysia</taxon>
        <taxon>Bombycoidea</taxon>
        <taxon>Lasiocampidae</taxon>
        <taxon>Dendrolimus</taxon>
    </lineage>
</organism>
<evidence type="ECO:0000313" key="1">
    <source>
        <dbReference type="EMBL" id="KAJ0178751.1"/>
    </source>
</evidence>
<accession>A0ACC1D4H5</accession>
<proteinExistence type="predicted"/>
<sequence length="160" mass="18804">MVISCIFGNSHIKNTIIKMIPWNNITDSGLDTITYNNSWKCKLSILDKKQLERNKRSVNEGNPEVIYRVARSNETQIQSANMSNVNEHTLLLEKFKRLWPVWRWKQHGFFSDEYLDLINEHWLQFPPPSETLQKTLGSLYLLFSTVGCWGNVIVLIMYLR</sequence>
<evidence type="ECO:0000313" key="2">
    <source>
        <dbReference type="Proteomes" id="UP000824533"/>
    </source>
</evidence>
<name>A0ACC1D4H5_9NEOP</name>